<organism evidence="2 3">
    <name type="scientific">Byssothecium circinans</name>
    <dbReference type="NCBI Taxonomy" id="147558"/>
    <lineage>
        <taxon>Eukaryota</taxon>
        <taxon>Fungi</taxon>
        <taxon>Dikarya</taxon>
        <taxon>Ascomycota</taxon>
        <taxon>Pezizomycotina</taxon>
        <taxon>Dothideomycetes</taxon>
        <taxon>Pleosporomycetidae</taxon>
        <taxon>Pleosporales</taxon>
        <taxon>Massarineae</taxon>
        <taxon>Massarinaceae</taxon>
        <taxon>Byssothecium</taxon>
    </lineage>
</organism>
<keyword evidence="3" id="KW-1185">Reference proteome</keyword>
<sequence length="324" mass="35443">MSSSPSITHSTPPRLHTLVLFPSIPKRIQWDILHSYLDKSAPDASPAANQNHAWLENVEISILHMLLAKKRTEMDLLRSEMAYSSLASTATFKCKKRGSCLKFPNYEVGTYTPSHTTPLPLPPLYPGTRNRSTSVSNCDTHSYSHSDSAFNAAYKTTITDLPISKHSPFSRVPSFNTSDERSHLPSPVSPLSPTFGPRRGLIPSGTVARRCSSIPFNECIPDNQAPGSAENAAGALADTTAPVSTDDITPALNINGALGSEINPLKERRVLWEAAWKEIEAHFEEYVGRFGNGCDGEGKEGLWRLLVECGEERRGLERARGCGV</sequence>
<evidence type="ECO:0000256" key="1">
    <source>
        <dbReference type="SAM" id="MobiDB-lite"/>
    </source>
</evidence>
<evidence type="ECO:0000313" key="3">
    <source>
        <dbReference type="Proteomes" id="UP000800035"/>
    </source>
</evidence>
<reference evidence="2" key="1">
    <citation type="journal article" date="2020" name="Stud. Mycol.">
        <title>101 Dothideomycetes genomes: a test case for predicting lifestyles and emergence of pathogens.</title>
        <authorList>
            <person name="Haridas S."/>
            <person name="Albert R."/>
            <person name="Binder M."/>
            <person name="Bloem J."/>
            <person name="Labutti K."/>
            <person name="Salamov A."/>
            <person name="Andreopoulos B."/>
            <person name="Baker S."/>
            <person name="Barry K."/>
            <person name="Bills G."/>
            <person name="Bluhm B."/>
            <person name="Cannon C."/>
            <person name="Castanera R."/>
            <person name="Culley D."/>
            <person name="Daum C."/>
            <person name="Ezra D."/>
            <person name="Gonzalez J."/>
            <person name="Henrissat B."/>
            <person name="Kuo A."/>
            <person name="Liang C."/>
            <person name="Lipzen A."/>
            <person name="Lutzoni F."/>
            <person name="Magnuson J."/>
            <person name="Mondo S."/>
            <person name="Nolan M."/>
            <person name="Ohm R."/>
            <person name="Pangilinan J."/>
            <person name="Park H.-J."/>
            <person name="Ramirez L."/>
            <person name="Alfaro M."/>
            <person name="Sun H."/>
            <person name="Tritt A."/>
            <person name="Yoshinaga Y."/>
            <person name="Zwiers L.-H."/>
            <person name="Turgeon B."/>
            <person name="Goodwin S."/>
            <person name="Spatafora J."/>
            <person name="Crous P."/>
            <person name="Grigoriev I."/>
        </authorList>
    </citation>
    <scope>NUCLEOTIDE SEQUENCE</scope>
    <source>
        <strain evidence="2">CBS 675.92</strain>
    </source>
</reference>
<proteinExistence type="predicted"/>
<dbReference type="AlphaFoldDB" id="A0A6A5TCZ7"/>
<evidence type="ECO:0000313" key="2">
    <source>
        <dbReference type="EMBL" id="KAF1950168.1"/>
    </source>
</evidence>
<name>A0A6A5TCZ7_9PLEO</name>
<accession>A0A6A5TCZ7</accession>
<dbReference type="OrthoDB" id="3764847at2759"/>
<dbReference type="Proteomes" id="UP000800035">
    <property type="component" value="Unassembled WGS sequence"/>
</dbReference>
<dbReference type="EMBL" id="ML977028">
    <property type="protein sequence ID" value="KAF1950168.1"/>
    <property type="molecule type" value="Genomic_DNA"/>
</dbReference>
<protein>
    <submittedName>
        <fullName evidence="2">Uncharacterized protein</fullName>
    </submittedName>
</protein>
<feature type="region of interest" description="Disordered" evidence="1">
    <location>
        <begin position="172"/>
        <end position="198"/>
    </location>
</feature>
<gene>
    <name evidence="2" type="ORF">CC80DRAFT_246243</name>
</gene>
<feature type="compositionally biased region" description="Low complexity" evidence="1">
    <location>
        <begin position="184"/>
        <end position="193"/>
    </location>
</feature>